<organism evidence="13 14">
    <name type="scientific">Candidatus Avichristensenella intestinipullorum</name>
    <dbReference type="NCBI Taxonomy" id="2840693"/>
    <lineage>
        <taxon>Bacteria</taxon>
        <taxon>Bacillati</taxon>
        <taxon>Bacillota</taxon>
        <taxon>Clostridia</taxon>
        <taxon>Candidatus Avichristensenella</taxon>
    </lineage>
</organism>
<dbReference type="Pfam" id="PF00512">
    <property type="entry name" value="HisKA"/>
    <property type="match status" value="1"/>
</dbReference>
<accession>A0A9D0YYS3</accession>
<keyword evidence="10 11" id="KW-0472">Membrane</keyword>
<evidence type="ECO:0000256" key="1">
    <source>
        <dbReference type="ARBA" id="ARBA00000085"/>
    </source>
</evidence>
<dbReference type="PANTHER" id="PTHR45436:SF5">
    <property type="entry name" value="SENSOR HISTIDINE KINASE TRCS"/>
    <property type="match status" value="1"/>
</dbReference>
<dbReference type="GO" id="GO:0000155">
    <property type="term" value="F:phosphorelay sensor kinase activity"/>
    <property type="evidence" value="ECO:0007669"/>
    <property type="project" value="InterPro"/>
</dbReference>
<evidence type="ECO:0000313" key="14">
    <source>
        <dbReference type="Proteomes" id="UP000886819"/>
    </source>
</evidence>
<dbReference type="PROSITE" id="PS50109">
    <property type="entry name" value="HIS_KIN"/>
    <property type="match status" value="1"/>
</dbReference>
<comment type="subcellular location">
    <subcellularLocation>
        <location evidence="2">Membrane</location>
    </subcellularLocation>
</comment>
<keyword evidence="9" id="KW-0902">Two-component regulatory system</keyword>
<evidence type="ECO:0000256" key="4">
    <source>
        <dbReference type="ARBA" id="ARBA00022553"/>
    </source>
</evidence>
<dbReference type="InterPro" id="IPR003661">
    <property type="entry name" value="HisK_dim/P_dom"/>
</dbReference>
<evidence type="ECO:0000256" key="3">
    <source>
        <dbReference type="ARBA" id="ARBA00012438"/>
    </source>
</evidence>
<dbReference type="CDD" id="cd00082">
    <property type="entry name" value="HisKA"/>
    <property type="match status" value="1"/>
</dbReference>
<dbReference type="InterPro" id="IPR036097">
    <property type="entry name" value="HisK_dim/P_sf"/>
</dbReference>
<keyword evidence="6 11" id="KW-0812">Transmembrane</keyword>
<evidence type="ECO:0000256" key="5">
    <source>
        <dbReference type="ARBA" id="ARBA00022679"/>
    </source>
</evidence>
<dbReference type="EMBL" id="DVFI01000137">
    <property type="protein sequence ID" value="HIQ63886.1"/>
    <property type="molecule type" value="Genomic_DNA"/>
</dbReference>
<comment type="catalytic activity">
    <reaction evidence="1">
        <text>ATP + protein L-histidine = ADP + protein N-phospho-L-histidine.</text>
        <dbReference type="EC" id="2.7.13.3"/>
    </reaction>
</comment>
<dbReference type="AlphaFoldDB" id="A0A9D0YYS3"/>
<dbReference type="Proteomes" id="UP000886819">
    <property type="component" value="Unassembled WGS sequence"/>
</dbReference>
<dbReference type="InterPro" id="IPR036890">
    <property type="entry name" value="HATPase_C_sf"/>
</dbReference>
<keyword evidence="4" id="KW-0597">Phosphoprotein</keyword>
<evidence type="ECO:0000256" key="11">
    <source>
        <dbReference type="SAM" id="Phobius"/>
    </source>
</evidence>
<evidence type="ECO:0000259" key="12">
    <source>
        <dbReference type="PROSITE" id="PS50109"/>
    </source>
</evidence>
<evidence type="ECO:0000256" key="8">
    <source>
        <dbReference type="ARBA" id="ARBA00022989"/>
    </source>
</evidence>
<proteinExistence type="predicted"/>
<evidence type="ECO:0000256" key="7">
    <source>
        <dbReference type="ARBA" id="ARBA00022777"/>
    </source>
</evidence>
<dbReference type="InterPro" id="IPR004358">
    <property type="entry name" value="Sig_transdc_His_kin-like_C"/>
</dbReference>
<comment type="caution">
    <text evidence="13">The sequence shown here is derived from an EMBL/GenBank/DDBJ whole genome shotgun (WGS) entry which is preliminary data.</text>
</comment>
<keyword evidence="8 11" id="KW-1133">Transmembrane helix</keyword>
<dbReference type="InterPro" id="IPR050428">
    <property type="entry name" value="TCS_sensor_his_kinase"/>
</dbReference>
<dbReference type="PANTHER" id="PTHR45436">
    <property type="entry name" value="SENSOR HISTIDINE KINASE YKOH"/>
    <property type="match status" value="1"/>
</dbReference>
<evidence type="ECO:0000256" key="10">
    <source>
        <dbReference type="ARBA" id="ARBA00023136"/>
    </source>
</evidence>
<sequence>MIKRLRRRFVLTNMLLVSVVLLAVFCAVGASTVHQLSTENDIALRAELMHAAGGDAQKLFIGPARERPKEQREALLPTFSVTLDAEGNILRLNAQAVEISSEDAASAVAQALAAGGSEGSTSSPALRFLREGSNIAFVSREHEISAVWRFLLTSALVGVSSLAAFFLISLFLSRLALRPVERAWAQQRRFVADASHELKTPLTVMLANVSILSSHPEETVASQRRWVDSTRQEAERMKKLVDDLLFLARADDRRMPAAREPVCLSDVLWGCILSFEPVAFEQGISLDSQIDPDLYVQGDAGQLKQLCAILLDNACKYAGPSGRVHARLSARQGRAALCVRNTGEPISAEKLPHIFERFYRADAARARGQGGYGLGLSIAQNIVQAHGGRITAESSREEGTLFTVALPLCAPPSAGTKAPRGRLPA</sequence>
<dbReference type="Pfam" id="PF02518">
    <property type="entry name" value="HATPase_c"/>
    <property type="match status" value="1"/>
</dbReference>
<feature type="domain" description="Histidine kinase" evidence="12">
    <location>
        <begin position="193"/>
        <end position="410"/>
    </location>
</feature>
<protein>
    <recommendedName>
        <fullName evidence="3">histidine kinase</fullName>
        <ecNumber evidence="3">2.7.13.3</ecNumber>
    </recommendedName>
</protein>
<evidence type="ECO:0000256" key="9">
    <source>
        <dbReference type="ARBA" id="ARBA00023012"/>
    </source>
</evidence>
<reference evidence="13" key="1">
    <citation type="submission" date="2020-10" db="EMBL/GenBank/DDBJ databases">
        <authorList>
            <person name="Gilroy R."/>
        </authorList>
    </citation>
    <scope>NUCLEOTIDE SEQUENCE</scope>
    <source>
        <strain evidence="13">ChiHile30-977</strain>
    </source>
</reference>
<name>A0A9D0YYS3_9FIRM</name>
<dbReference type="CDD" id="cd00075">
    <property type="entry name" value="HATPase"/>
    <property type="match status" value="1"/>
</dbReference>
<keyword evidence="5" id="KW-0808">Transferase</keyword>
<dbReference type="GO" id="GO:0005886">
    <property type="term" value="C:plasma membrane"/>
    <property type="evidence" value="ECO:0007669"/>
    <property type="project" value="TreeGrafter"/>
</dbReference>
<dbReference type="PRINTS" id="PR00344">
    <property type="entry name" value="BCTRLSENSOR"/>
</dbReference>
<dbReference type="Gene3D" id="3.30.565.10">
    <property type="entry name" value="Histidine kinase-like ATPase, C-terminal domain"/>
    <property type="match status" value="1"/>
</dbReference>
<dbReference type="SMART" id="SM00387">
    <property type="entry name" value="HATPase_c"/>
    <property type="match status" value="1"/>
</dbReference>
<reference evidence="13" key="2">
    <citation type="journal article" date="2021" name="PeerJ">
        <title>Extensive microbial diversity within the chicken gut microbiome revealed by metagenomics and culture.</title>
        <authorList>
            <person name="Gilroy R."/>
            <person name="Ravi A."/>
            <person name="Getino M."/>
            <person name="Pursley I."/>
            <person name="Horton D.L."/>
            <person name="Alikhan N.F."/>
            <person name="Baker D."/>
            <person name="Gharbi K."/>
            <person name="Hall N."/>
            <person name="Watson M."/>
            <person name="Adriaenssens E.M."/>
            <person name="Foster-Nyarko E."/>
            <person name="Jarju S."/>
            <person name="Secka A."/>
            <person name="Antonio M."/>
            <person name="Oren A."/>
            <person name="Chaudhuri R.R."/>
            <person name="La Ragione R."/>
            <person name="Hildebrand F."/>
            <person name="Pallen M.J."/>
        </authorList>
    </citation>
    <scope>NUCLEOTIDE SEQUENCE</scope>
    <source>
        <strain evidence="13">ChiHile30-977</strain>
    </source>
</reference>
<dbReference type="InterPro" id="IPR003594">
    <property type="entry name" value="HATPase_dom"/>
</dbReference>
<dbReference type="EC" id="2.7.13.3" evidence="3"/>
<gene>
    <name evidence="13" type="ORF">IAA66_09980</name>
</gene>
<dbReference type="InterPro" id="IPR005467">
    <property type="entry name" value="His_kinase_dom"/>
</dbReference>
<dbReference type="SUPFAM" id="SSF47384">
    <property type="entry name" value="Homodimeric domain of signal transducing histidine kinase"/>
    <property type="match status" value="1"/>
</dbReference>
<feature type="transmembrane region" description="Helical" evidence="11">
    <location>
        <begin position="147"/>
        <end position="172"/>
    </location>
</feature>
<evidence type="ECO:0000256" key="6">
    <source>
        <dbReference type="ARBA" id="ARBA00022692"/>
    </source>
</evidence>
<dbReference type="FunFam" id="1.10.287.130:FF:000001">
    <property type="entry name" value="Two-component sensor histidine kinase"/>
    <property type="match status" value="1"/>
</dbReference>
<dbReference type="SUPFAM" id="SSF55874">
    <property type="entry name" value="ATPase domain of HSP90 chaperone/DNA topoisomerase II/histidine kinase"/>
    <property type="match status" value="1"/>
</dbReference>
<evidence type="ECO:0000313" key="13">
    <source>
        <dbReference type="EMBL" id="HIQ63886.1"/>
    </source>
</evidence>
<dbReference type="FunFam" id="3.30.565.10:FF:000006">
    <property type="entry name" value="Sensor histidine kinase WalK"/>
    <property type="match status" value="1"/>
</dbReference>
<dbReference type="SMART" id="SM00388">
    <property type="entry name" value="HisKA"/>
    <property type="match status" value="1"/>
</dbReference>
<dbReference type="Gene3D" id="1.10.287.130">
    <property type="match status" value="1"/>
</dbReference>
<keyword evidence="7 13" id="KW-0418">Kinase</keyword>
<evidence type="ECO:0000256" key="2">
    <source>
        <dbReference type="ARBA" id="ARBA00004370"/>
    </source>
</evidence>